<dbReference type="Pfam" id="PF00891">
    <property type="entry name" value="Methyltransf_2"/>
    <property type="match status" value="1"/>
</dbReference>
<dbReference type="InterPro" id="IPR016461">
    <property type="entry name" value="COMT-like"/>
</dbReference>
<keyword evidence="1" id="KW-0489">Methyltransferase</keyword>
<keyword evidence="2" id="KW-0808">Transferase</keyword>
<gene>
    <name evidence="7" type="ORF">SI8410_02002830</name>
</gene>
<evidence type="ECO:0000256" key="3">
    <source>
        <dbReference type="ARBA" id="ARBA00022691"/>
    </source>
</evidence>
<dbReference type="InterPro" id="IPR012967">
    <property type="entry name" value="COMT_dimerisation"/>
</dbReference>
<accession>A0A7I8K377</accession>
<keyword evidence="8" id="KW-1185">Reference proteome</keyword>
<dbReference type="InterPro" id="IPR036388">
    <property type="entry name" value="WH-like_DNA-bd_sf"/>
</dbReference>
<dbReference type="InterPro" id="IPR001077">
    <property type="entry name" value="COMT_C"/>
</dbReference>
<dbReference type="GO" id="GO:0008171">
    <property type="term" value="F:O-methyltransferase activity"/>
    <property type="evidence" value="ECO:0007669"/>
    <property type="project" value="InterPro"/>
</dbReference>
<dbReference type="InterPro" id="IPR036390">
    <property type="entry name" value="WH_DNA-bd_sf"/>
</dbReference>
<evidence type="ECO:0000259" key="6">
    <source>
        <dbReference type="Pfam" id="PF08100"/>
    </source>
</evidence>
<dbReference type="SUPFAM" id="SSF53335">
    <property type="entry name" value="S-adenosyl-L-methionine-dependent methyltransferases"/>
    <property type="match status" value="1"/>
</dbReference>
<protein>
    <submittedName>
        <fullName evidence="7">Uncharacterized protein</fullName>
    </submittedName>
</protein>
<dbReference type="PIRSF" id="PIRSF005739">
    <property type="entry name" value="O-mtase"/>
    <property type="match status" value="1"/>
</dbReference>
<feature type="domain" description="O-methyltransferase C-terminal" evidence="5">
    <location>
        <begin position="146"/>
        <end position="327"/>
    </location>
</feature>
<feature type="domain" description="O-methyltransferase dimerisation" evidence="6">
    <location>
        <begin position="24"/>
        <end position="117"/>
    </location>
</feature>
<dbReference type="Gene3D" id="1.10.10.10">
    <property type="entry name" value="Winged helix-like DNA-binding domain superfamily/Winged helix DNA-binding domain"/>
    <property type="match status" value="1"/>
</dbReference>
<name>A0A7I8K377_SPIIN</name>
<dbReference type="PROSITE" id="PS51683">
    <property type="entry name" value="SAM_OMT_II"/>
    <property type="match status" value="1"/>
</dbReference>
<evidence type="ECO:0000256" key="2">
    <source>
        <dbReference type="ARBA" id="ARBA00022679"/>
    </source>
</evidence>
<dbReference type="Pfam" id="PF08100">
    <property type="entry name" value="Dimerisation"/>
    <property type="match status" value="1"/>
</dbReference>
<sequence length="345" mass="38196">MRSVHYEARMTLLEEEQEAGNYAMQLASATVLPMTLKAAIELNLLEIISRAGSGAQLIPEEIVVQLPTENPAAVIMVDRILRLLASYSILTCSVVDDDNGRVRRRYGLALVSWFLTTNKDDGSMAALALMNQDKVLMESWYYLKNSYLGTDPRFNKVFNVAMSNHSTITMKSMLEIYRGFDGLWVLVDVGGGIDANLNMIISKHPSIKGINFDLPHVVADAPSFPGVEHVGGDMFASVPSGNAIFMKWILHDRSDENCLKVLKNCWKPLPEQGKVIVMEGILPGTPETTRKAQGLFHMDLIMLVQTPGGKERTEKDFESLAQGAGFSGFAKLSTSFGLWIMEFTK</sequence>
<dbReference type="PANTHER" id="PTHR11746">
    <property type="entry name" value="O-METHYLTRANSFERASE"/>
    <property type="match status" value="1"/>
</dbReference>
<organism evidence="7 8">
    <name type="scientific">Spirodela intermedia</name>
    <name type="common">Intermediate duckweed</name>
    <dbReference type="NCBI Taxonomy" id="51605"/>
    <lineage>
        <taxon>Eukaryota</taxon>
        <taxon>Viridiplantae</taxon>
        <taxon>Streptophyta</taxon>
        <taxon>Embryophyta</taxon>
        <taxon>Tracheophyta</taxon>
        <taxon>Spermatophyta</taxon>
        <taxon>Magnoliopsida</taxon>
        <taxon>Liliopsida</taxon>
        <taxon>Araceae</taxon>
        <taxon>Lemnoideae</taxon>
        <taxon>Spirodela</taxon>
    </lineage>
</organism>
<evidence type="ECO:0000256" key="1">
    <source>
        <dbReference type="ARBA" id="ARBA00022603"/>
    </source>
</evidence>
<evidence type="ECO:0000313" key="8">
    <source>
        <dbReference type="Proteomes" id="UP000663760"/>
    </source>
</evidence>
<dbReference type="Gene3D" id="3.40.50.150">
    <property type="entry name" value="Vaccinia Virus protein VP39"/>
    <property type="match status" value="1"/>
</dbReference>
<dbReference type="SUPFAM" id="SSF46785">
    <property type="entry name" value="Winged helix' DNA-binding domain"/>
    <property type="match status" value="1"/>
</dbReference>
<feature type="active site" description="Proton acceptor" evidence="4">
    <location>
        <position position="251"/>
    </location>
</feature>
<evidence type="ECO:0000313" key="7">
    <source>
        <dbReference type="EMBL" id="CAA7391547.1"/>
    </source>
</evidence>
<proteinExistence type="predicted"/>
<dbReference type="OrthoDB" id="728759at2759"/>
<dbReference type="EMBL" id="LR746265">
    <property type="protein sequence ID" value="CAA7391547.1"/>
    <property type="molecule type" value="Genomic_DNA"/>
</dbReference>
<reference evidence="7" key="1">
    <citation type="submission" date="2020-02" db="EMBL/GenBank/DDBJ databases">
        <authorList>
            <person name="Scholz U."/>
            <person name="Mascher M."/>
            <person name="Fiebig A."/>
        </authorList>
    </citation>
    <scope>NUCLEOTIDE SEQUENCE</scope>
</reference>
<dbReference type="FunFam" id="1.10.10.10:FF:000357">
    <property type="entry name" value="Caffeic acid 3-O-methyltransferase"/>
    <property type="match status" value="1"/>
</dbReference>
<dbReference type="GO" id="GO:0046983">
    <property type="term" value="F:protein dimerization activity"/>
    <property type="evidence" value="ECO:0007669"/>
    <property type="project" value="InterPro"/>
</dbReference>
<keyword evidence="3" id="KW-0949">S-adenosyl-L-methionine</keyword>
<dbReference type="AlphaFoldDB" id="A0A7I8K377"/>
<dbReference type="Proteomes" id="UP000663760">
    <property type="component" value="Chromosome 2"/>
</dbReference>
<dbReference type="InterPro" id="IPR029063">
    <property type="entry name" value="SAM-dependent_MTases_sf"/>
</dbReference>
<evidence type="ECO:0000256" key="4">
    <source>
        <dbReference type="PIRSR" id="PIRSR005739-1"/>
    </source>
</evidence>
<dbReference type="GO" id="GO:0032259">
    <property type="term" value="P:methylation"/>
    <property type="evidence" value="ECO:0007669"/>
    <property type="project" value="UniProtKB-KW"/>
</dbReference>
<evidence type="ECO:0000259" key="5">
    <source>
        <dbReference type="Pfam" id="PF00891"/>
    </source>
</evidence>